<dbReference type="InterPro" id="IPR047868">
    <property type="entry name" value="Ribosomal_L34e_arc-type"/>
</dbReference>
<dbReference type="GO" id="GO:0006412">
    <property type="term" value="P:translation"/>
    <property type="evidence" value="ECO:0007669"/>
    <property type="project" value="InterPro"/>
</dbReference>
<keyword evidence="3" id="KW-0687">Ribonucleoprotein</keyword>
<dbReference type="InterPro" id="IPR008195">
    <property type="entry name" value="Ribosomal_eL34"/>
</dbReference>
<dbReference type="PROSITE" id="PS01145">
    <property type="entry name" value="RIBOSOMAL_L34E"/>
    <property type="match status" value="1"/>
</dbReference>
<accession>A0AAV2PQN4</accession>
<evidence type="ECO:0000256" key="4">
    <source>
        <dbReference type="ARBA" id="ARBA00035227"/>
    </source>
</evidence>
<dbReference type="InterPro" id="IPR018065">
    <property type="entry name" value="Ribosomal_eL34_CS"/>
</dbReference>
<keyword evidence="2" id="KW-0689">Ribosomal protein</keyword>
<dbReference type="PANTHER" id="PTHR46595">
    <property type="entry name" value="60S RIBOSOMAL PROTEIN L34"/>
    <property type="match status" value="1"/>
</dbReference>
<reference evidence="6 7" key="1">
    <citation type="submission" date="2024-05" db="EMBL/GenBank/DDBJ databases">
        <authorList>
            <person name="Wallberg A."/>
        </authorList>
    </citation>
    <scope>NUCLEOTIDE SEQUENCE [LARGE SCALE GENOMIC DNA]</scope>
</reference>
<proteinExistence type="inferred from homology"/>
<dbReference type="GO" id="GO:0005840">
    <property type="term" value="C:ribosome"/>
    <property type="evidence" value="ECO:0007669"/>
    <property type="project" value="UniProtKB-KW"/>
</dbReference>
<name>A0AAV2PQN4_MEGNR</name>
<dbReference type="GO" id="GO:1990904">
    <property type="term" value="C:ribonucleoprotein complex"/>
    <property type="evidence" value="ECO:0007669"/>
    <property type="project" value="UniProtKB-KW"/>
</dbReference>
<comment type="caution">
    <text evidence="6">The sequence shown here is derived from an EMBL/GenBank/DDBJ whole genome shotgun (WGS) entry which is preliminary data.</text>
</comment>
<feature type="non-terminal residue" evidence="6">
    <location>
        <position position="1"/>
    </location>
</feature>
<evidence type="ECO:0000256" key="3">
    <source>
        <dbReference type="ARBA" id="ARBA00023274"/>
    </source>
</evidence>
<evidence type="ECO:0000256" key="1">
    <source>
        <dbReference type="ARBA" id="ARBA00009875"/>
    </source>
</evidence>
<dbReference type="HAMAP" id="MF_00349">
    <property type="entry name" value="Ribosomal_eL34"/>
    <property type="match status" value="1"/>
</dbReference>
<dbReference type="AlphaFoldDB" id="A0AAV2PQN4"/>
<evidence type="ECO:0000313" key="6">
    <source>
        <dbReference type="EMBL" id="CAL4063578.1"/>
    </source>
</evidence>
<dbReference type="GO" id="GO:0003735">
    <property type="term" value="F:structural constituent of ribosome"/>
    <property type="evidence" value="ECO:0007669"/>
    <property type="project" value="InterPro"/>
</dbReference>
<gene>
    <name evidence="6" type="ORF">MNOR_LOCUS3471</name>
</gene>
<sequence>VVRTGWQPFLPSKHLHHRKYKMVRLTYRRRLSYNTQSNRRHIVKTPGGRLVYHYEKKPGKAPACGECKNRLPGIKIARPRELHRLSKRQKHVNRSYGGNLCHKCLRDRIVRAFLIEEQKIVVKVIKAQKAASKGGK</sequence>
<dbReference type="EMBL" id="CAXKWB010001181">
    <property type="protein sequence ID" value="CAL4063578.1"/>
    <property type="molecule type" value="Genomic_DNA"/>
</dbReference>
<evidence type="ECO:0000256" key="5">
    <source>
        <dbReference type="ARBA" id="ARBA00035333"/>
    </source>
</evidence>
<evidence type="ECO:0000256" key="2">
    <source>
        <dbReference type="ARBA" id="ARBA00022980"/>
    </source>
</evidence>
<dbReference type="PRINTS" id="PR01250">
    <property type="entry name" value="RIBOSOMALL34"/>
</dbReference>
<protein>
    <recommendedName>
        <fullName evidence="4">Large ribosomal subunit protein eL34</fullName>
    </recommendedName>
    <alternativeName>
        <fullName evidence="5">60S ribosomal protein L34</fullName>
    </alternativeName>
</protein>
<comment type="similarity">
    <text evidence="1">Belongs to the eukaryotic ribosomal protein eL34 family.</text>
</comment>
<evidence type="ECO:0000313" key="7">
    <source>
        <dbReference type="Proteomes" id="UP001497623"/>
    </source>
</evidence>
<dbReference type="InterPro" id="IPR038562">
    <property type="entry name" value="Ribosomal_eL34_C_sf"/>
</dbReference>
<dbReference type="Gene3D" id="6.20.370.70">
    <property type="match status" value="1"/>
</dbReference>
<dbReference type="Proteomes" id="UP001497623">
    <property type="component" value="Unassembled WGS sequence"/>
</dbReference>
<organism evidence="6 7">
    <name type="scientific">Meganyctiphanes norvegica</name>
    <name type="common">Northern krill</name>
    <name type="synonym">Thysanopoda norvegica</name>
    <dbReference type="NCBI Taxonomy" id="48144"/>
    <lineage>
        <taxon>Eukaryota</taxon>
        <taxon>Metazoa</taxon>
        <taxon>Ecdysozoa</taxon>
        <taxon>Arthropoda</taxon>
        <taxon>Crustacea</taxon>
        <taxon>Multicrustacea</taxon>
        <taxon>Malacostraca</taxon>
        <taxon>Eumalacostraca</taxon>
        <taxon>Eucarida</taxon>
        <taxon>Euphausiacea</taxon>
        <taxon>Euphausiidae</taxon>
        <taxon>Meganyctiphanes</taxon>
    </lineage>
</organism>
<keyword evidence="7" id="KW-1185">Reference proteome</keyword>
<dbReference type="Gene3D" id="6.20.340.10">
    <property type="match status" value="1"/>
</dbReference>
<dbReference type="Pfam" id="PF01199">
    <property type="entry name" value="Ribosomal_L34e"/>
    <property type="match status" value="1"/>
</dbReference>